<dbReference type="EMBL" id="DRBW01000172">
    <property type="protein sequence ID" value="HDM90434.1"/>
    <property type="molecule type" value="Genomic_DNA"/>
</dbReference>
<dbReference type="AlphaFoldDB" id="A0A7C1BEN2"/>
<dbReference type="CDD" id="cd05281">
    <property type="entry name" value="TDH"/>
    <property type="match status" value="1"/>
</dbReference>
<reference evidence="6" key="1">
    <citation type="journal article" date="2020" name="mSystems">
        <title>Genome- and Community-Level Interaction Insights into Carbon Utilization and Element Cycling Functions of Hydrothermarchaeota in Hydrothermal Sediment.</title>
        <authorList>
            <person name="Zhou Z."/>
            <person name="Liu Y."/>
            <person name="Xu W."/>
            <person name="Pan J."/>
            <person name="Luo Z.H."/>
            <person name="Li M."/>
        </authorList>
    </citation>
    <scope>NUCLEOTIDE SEQUENCE [LARGE SCALE GENOMIC DNA]</scope>
    <source>
        <strain evidence="6">HyVt-237</strain>
    </source>
</reference>
<comment type="cofactor">
    <cofactor evidence="4">
        <name>Zn(2+)</name>
        <dbReference type="ChEBI" id="CHEBI:29105"/>
    </cofactor>
</comment>
<dbReference type="NCBIfam" id="NF003808">
    <property type="entry name" value="PRK05396.1"/>
    <property type="match status" value="1"/>
</dbReference>
<dbReference type="InterPro" id="IPR013149">
    <property type="entry name" value="ADH-like_C"/>
</dbReference>
<evidence type="ECO:0000259" key="5">
    <source>
        <dbReference type="SMART" id="SM00829"/>
    </source>
</evidence>
<dbReference type="InterPro" id="IPR013154">
    <property type="entry name" value="ADH-like_N"/>
</dbReference>
<comment type="similarity">
    <text evidence="4">Belongs to the zinc-containing alcohol dehydrogenase family.</text>
</comment>
<keyword evidence="3 6" id="KW-0560">Oxidoreductase</keyword>
<dbReference type="InterPro" id="IPR050129">
    <property type="entry name" value="Zn_alcohol_dh"/>
</dbReference>
<evidence type="ECO:0000256" key="2">
    <source>
        <dbReference type="ARBA" id="ARBA00022833"/>
    </source>
</evidence>
<dbReference type="Gene3D" id="3.40.50.720">
    <property type="entry name" value="NAD(P)-binding Rossmann-like Domain"/>
    <property type="match status" value="1"/>
</dbReference>
<dbReference type="SUPFAM" id="SSF51735">
    <property type="entry name" value="NAD(P)-binding Rossmann-fold domains"/>
    <property type="match status" value="1"/>
</dbReference>
<dbReference type="SUPFAM" id="SSF50129">
    <property type="entry name" value="GroES-like"/>
    <property type="match status" value="1"/>
</dbReference>
<evidence type="ECO:0000256" key="1">
    <source>
        <dbReference type="ARBA" id="ARBA00022723"/>
    </source>
</evidence>
<accession>A0A7C1BEN2</accession>
<name>A0A7C1BEN2_UNCW3</name>
<dbReference type="Proteomes" id="UP000885931">
    <property type="component" value="Unassembled WGS sequence"/>
</dbReference>
<organism evidence="6">
    <name type="scientific">candidate division WOR-3 bacterium</name>
    <dbReference type="NCBI Taxonomy" id="2052148"/>
    <lineage>
        <taxon>Bacteria</taxon>
        <taxon>Bacteria division WOR-3</taxon>
    </lineage>
</organism>
<dbReference type="Gene3D" id="3.90.180.10">
    <property type="entry name" value="Medium-chain alcohol dehydrogenases, catalytic domain"/>
    <property type="match status" value="1"/>
</dbReference>
<dbReference type="SMART" id="SM00829">
    <property type="entry name" value="PKS_ER"/>
    <property type="match status" value="1"/>
</dbReference>
<dbReference type="EC" id="1.1.1.103" evidence="6"/>
<protein>
    <submittedName>
        <fullName evidence="6">L-threonine 3-dehydrogenase</fullName>
        <ecNumber evidence="6">1.1.1.103</ecNumber>
    </submittedName>
</protein>
<dbReference type="GO" id="GO:0008743">
    <property type="term" value="F:L-threonine 3-dehydrogenase activity"/>
    <property type="evidence" value="ECO:0007669"/>
    <property type="project" value="UniProtKB-EC"/>
</dbReference>
<dbReference type="InterPro" id="IPR011032">
    <property type="entry name" value="GroES-like_sf"/>
</dbReference>
<dbReference type="PANTHER" id="PTHR43401:SF2">
    <property type="entry name" value="L-THREONINE 3-DEHYDROGENASE"/>
    <property type="match status" value="1"/>
</dbReference>
<gene>
    <name evidence="6" type="ORF">ENG67_04405</name>
</gene>
<keyword evidence="1 4" id="KW-0479">Metal-binding</keyword>
<dbReference type="Pfam" id="PF00107">
    <property type="entry name" value="ADH_zinc_N"/>
    <property type="match status" value="1"/>
</dbReference>
<dbReference type="GO" id="GO:0008270">
    <property type="term" value="F:zinc ion binding"/>
    <property type="evidence" value="ECO:0007669"/>
    <property type="project" value="InterPro"/>
</dbReference>
<comment type="caution">
    <text evidence="6">The sequence shown here is derived from an EMBL/GenBank/DDBJ whole genome shotgun (WGS) entry which is preliminary data.</text>
</comment>
<dbReference type="PANTHER" id="PTHR43401">
    <property type="entry name" value="L-THREONINE 3-DEHYDROGENASE"/>
    <property type="match status" value="1"/>
</dbReference>
<dbReference type="InterPro" id="IPR036291">
    <property type="entry name" value="NAD(P)-bd_dom_sf"/>
</dbReference>
<evidence type="ECO:0000313" key="6">
    <source>
        <dbReference type="EMBL" id="HDM90434.1"/>
    </source>
</evidence>
<evidence type="ECO:0000256" key="3">
    <source>
        <dbReference type="ARBA" id="ARBA00023002"/>
    </source>
</evidence>
<dbReference type="Pfam" id="PF08240">
    <property type="entry name" value="ADH_N"/>
    <property type="match status" value="1"/>
</dbReference>
<evidence type="ECO:0000256" key="4">
    <source>
        <dbReference type="RuleBase" id="RU361277"/>
    </source>
</evidence>
<dbReference type="InterPro" id="IPR020843">
    <property type="entry name" value="ER"/>
</dbReference>
<dbReference type="PROSITE" id="PS00059">
    <property type="entry name" value="ADH_ZINC"/>
    <property type="match status" value="1"/>
</dbReference>
<proteinExistence type="inferred from homology"/>
<dbReference type="InterPro" id="IPR002328">
    <property type="entry name" value="ADH_Zn_CS"/>
</dbReference>
<keyword evidence="2 4" id="KW-0862">Zinc</keyword>
<feature type="domain" description="Enoyl reductase (ER)" evidence="5">
    <location>
        <begin position="12"/>
        <end position="340"/>
    </location>
</feature>
<sequence>MKAIVKETPGPGAKVKEAPLPEPGPGDVLIKVINASICGTDVHIYTWDPWAASRIKPPIIFGHEFVGEVVEVGRDVKSVKPGDYVSAETHIACGHCYMCRTGNSHICLNVRILGVDVNGAFAQYISVPEANVWKTDRSIPPEIASMQEPFGNAVHATLIEDVAGKTVSVFGCGPIGLMSIAVARASGASKIFAVEPHRMRLELAEKMGATHPIDPERDDPIQAILDETGGVGVDVFLEMSGSQKAIEQGMKSLRKGGRVSFLGIPGGPITFDFANDIVFKGAVMYGINGRKMFDTWYRLTELLRSERVDLSPLVTHRLGFDDIHKAMDLLIKKDACKIVLTPE</sequence>